<dbReference type="KEGG" id="sbz:A464_plas0098"/>
<dbReference type="Proteomes" id="UP000015042">
    <property type="component" value="Plasmid RM1"/>
</dbReference>
<keyword evidence="1" id="KW-0614">Plasmid</keyword>
<dbReference type="HOGENOM" id="CLU_3122397_0_0_6"/>
<protein>
    <submittedName>
        <fullName evidence="1">Uncharacterized protein</fullName>
    </submittedName>
</protein>
<proteinExistence type="predicted"/>
<dbReference type="AlphaFoldDB" id="S5NNX0"/>
<reference evidence="1 2" key="1">
    <citation type="submission" date="2013-07" db="EMBL/GenBank/DDBJ databases">
        <title>Genome sequence of Salmonella bongori N268-08 - a rare clinical isolate.</title>
        <authorList>
            <person name="Marti R."/>
            <person name="Hagens S."/>
            <person name="Loessner M.J."/>
            <person name="Klumpp J."/>
        </authorList>
    </citation>
    <scope>NUCLEOTIDE SEQUENCE [LARGE SCALE GENOMIC DNA]</scope>
    <source>
        <strain evidence="1 2">N268-08</strain>
        <plasmid evidence="2">Plasmid RM1</plasmid>
    </source>
</reference>
<evidence type="ECO:0000313" key="1">
    <source>
        <dbReference type="EMBL" id="AGR61922.1"/>
    </source>
</evidence>
<name>S5NNX0_SALBN</name>
<evidence type="ECO:0000313" key="2">
    <source>
        <dbReference type="Proteomes" id="UP000015042"/>
    </source>
</evidence>
<dbReference type="EMBL" id="CP006609">
    <property type="protein sequence ID" value="AGR61922.1"/>
    <property type="molecule type" value="Genomic_DNA"/>
</dbReference>
<sequence length="50" mass="5587">MSQIQNHLVIVAIDGMTGRPYAAYPLFCQTGHLWDASRQKPQPAEKGITF</sequence>
<gene>
    <name evidence="1" type="ORF">A464_plas0098</name>
</gene>
<organism evidence="1 2">
    <name type="scientific">Salmonella bongori N268-08</name>
    <dbReference type="NCBI Taxonomy" id="1197719"/>
    <lineage>
        <taxon>Bacteria</taxon>
        <taxon>Pseudomonadati</taxon>
        <taxon>Pseudomonadota</taxon>
        <taxon>Gammaproteobacteria</taxon>
        <taxon>Enterobacterales</taxon>
        <taxon>Enterobacteriaceae</taxon>
        <taxon>Salmonella</taxon>
    </lineage>
</organism>
<accession>S5NNX0</accession>
<geneLocation type="plasmid" evidence="1 2">
    <name>RM1</name>
</geneLocation>